<dbReference type="CDD" id="cd08586">
    <property type="entry name" value="PI-PLCc_BcPLC_like"/>
    <property type="match status" value="1"/>
</dbReference>
<organism evidence="2 3">
    <name type="scientific">Cephalotrichum gorgonifer</name>
    <dbReference type="NCBI Taxonomy" id="2041049"/>
    <lineage>
        <taxon>Eukaryota</taxon>
        <taxon>Fungi</taxon>
        <taxon>Dikarya</taxon>
        <taxon>Ascomycota</taxon>
        <taxon>Pezizomycotina</taxon>
        <taxon>Sordariomycetes</taxon>
        <taxon>Hypocreomycetidae</taxon>
        <taxon>Microascales</taxon>
        <taxon>Microascaceae</taxon>
        <taxon>Cephalotrichum</taxon>
    </lineage>
</organism>
<dbReference type="GO" id="GO:0006629">
    <property type="term" value="P:lipid metabolic process"/>
    <property type="evidence" value="ECO:0007669"/>
    <property type="project" value="InterPro"/>
</dbReference>
<dbReference type="Proteomes" id="UP001187682">
    <property type="component" value="Unassembled WGS sequence"/>
</dbReference>
<dbReference type="PROSITE" id="PS50007">
    <property type="entry name" value="PIPLC_X_DOMAIN"/>
    <property type="match status" value="1"/>
</dbReference>
<dbReference type="InterPro" id="IPR017946">
    <property type="entry name" value="PLC-like_Pdiesterase_TIM-brl"/>
</dbReference>
<evidence type="ECO:0000313" key="3">
    <source>
        <dbReference type="Proteomes" id="UP001187682"/>
    </source>
</evidence>
<dbReference type="SUPFAM" id="SSF51695">
    <property type="entry name" value="PLC-like phosphodiesterases"/>
    <property type="match status" value="1"/>
</dbReference>
<evidence type="ECO:0000259" key="1">
    <source>
        <dbReference type="SMART" id="SM00148"/>
    </source>
</evidence>
<proteinExistence type="predicted"/>
<gene>
    <name evidence="2" type="ORF">DNG_01283</name>
</gene>
<protein>
    <submittedName>
        <fullName evidence="2">Related to phosphatidylinositol phospholipase</fullName>
    </submittedName>
</protein>
<dbReference type="GO" id="GO:0008081">
    <property type="term" value="F:phosphoric diester hydrolase activity"/>
    <property type="evidence" value="ECO:0007669"/>
    <property type="project" value="InterPro"/>
</dbReference>
<dbReference type="EMBL" id="ONZQ02000001">
    <property type="protein sequence ID" value="SPN97770.1"/>
    <property type="molecule type" value="Genomic_DNA"/>
</dbReference>
<dbReference type="Gene3D" id="3.20.20.190">
    <property type="entry name" value="Phosphatidylinositol (PI) phosphodiesterase"/>
    <property type="match status" value="1"/>
</dbReference>
<dbReference type="PANTHER" id="PTHR13593">
    <property type="match status" value="1"/>
</dbReference>
<feature type="domain" description="Phosphatidylinositol-specific phospholipase C X" evidence="1">
    <location>
        <begin position="164"/>
        <end position="310"/>
    </location>
</feature>
<keyword evidence="3" id="KW-1185">Reference proteome</keyword>
<sequence length="498" mass="53505">MPPNLTIRNLTATALDLQHIERFAAEHVSRGASTLSNARGALISFLNATDFHTKELKPKGDPVSSSPALHRVEPFSTIETDVPAAEPGAEVVRLTFEADGSKYVADVPAPVGRSVTMRRVDDDGSGDDGRGGGGEFTTVYLPHVGFLAVFSSAHPGSWMSDLGDDLRLSVLSIPGTHNSPACYVALPSVRCQFAGIREQLDNGVRFLDVRVSAESGGDSMPLVHSAFPVSLAGTKYFSDLLAKCYAFLEENPGECVLMSVKREGTGRAGDRGMSRYLRDRYVASDPDRWFTGSHVPRLGEVRGRIVLVRRFRVDERVREEGGGGFGIDAEVWPDNCEDGTVGGGLVRIQDFYEIDIGRNVEKKIALSRAHLERAAALEHGATARGDGEALPLYFNFLSASNFFNATCWPERIAARVNPAIVEYLCTRHGVAGEGEKGREVGDGGTGVVITDWVGAHGDWDLIRCVVGMNSRLIVKGEGASPACAVEVDVEGEKGSEGS</sequence>
<dbReference type="InterPro" id="IPR000909">
    <property type="entry name" value="PLipase_C_PInositol-sp_X_dom"/>
</dbReference>
<dbReference type="Pfam" id="PF00388">
    <property type="entry name" value="PI-PLC-X"/>
    <property type="match status" value="1"/>
</dbReference>
<evidence type="ECO:0000313" key="2">
    <source>
        <dbReference type="EMBL" id="SPN97770.1"/>
    </source>
</evidence>
<accession>A0AAE8SRI1</accession>
<dbReference type="InterPro" id="IPR051057">
    <property type="entry name" value="PI-PLC_domain"/>
</dbReference>
<comment type="caution">
    <text evidence="2">The sequence shown here is derived from an EMBL/GenBank/DDBJ whole genome shotgun (WGS) entry which is preliminary data.</text>
</comment>
<reference evidence="2" key="1">
    <citation type="submission" date="2018-03" db="EMBL/GenBank/DDBJ databases">
        <authorList>
            <person name="Guldener U."/>
        </authorList>
    </citation>
    <scope>NUCLEOTIDE SEQUENCE</scope>
</reference>
<dbReference type="SMART" id="SM00148">
    <property type="entry name" value="PLCXc"/>
    <property type="match status" value="1"/>
</dbReference>
<dbReference type="PANTHER" id="PTHR13593:SF113">
    <property type="entry name" value="SI:DKEY-266F7.9"/>
    <property type="match status" value="1"/>
</dbReference>
<name>A0AAE8SRI1_9PEZI</name>
<dbReference type="AlphaFoldDB" id="A0AAE8SRI1"/>